<evidence type="ECO:0000256" key="8">
    <source>
        <dbReference type="ARBA" id="ARBA00023136"/>
    </source>
</evidence>
<evidence type="ECO:0000313" key="11">
    <source>
        <dbReference type="Proteomes" id="UP000665020"/>
    </source>
</evidence>
<dbReference type="EMBL" id="CP046640">
    <property type="protein sequence ID" value="QTL96590.1"/>
    <property type="molecule type" value="Genomic_DNA"/>
</dbReference>
<dbReference type="Pfam" id="PF00005">
    <property type="entry name" value="ABC_tran"/>
    <property type="match status" value="2"/>
</dbReference>
<evidence type="ECO:0000256" key="6">
    <source>
        <dbReference type="ARBA" id="ARBA00022840"/>
    </source>
</evidence>
<evidence type="ECO:0000256" key="7">
    <source>
        <dbReference type="ARBA" id="ARBA00022967"/>
    </source>
</evidence>
<protein>
    <submittedName>
        <fullName evidence="10">ATP-binding cassette domain-containing protein</fullName>
    </submittedName>
</protein>
<dbReference type="CDD" id="cd03215">
    <property type="entry name" value="ABC_Carb_Monos_II"/>
    <property type="match status" value="1"/>
</dbReference>
<dbReference type="FunFam" id="3.40.50.300:FF:000127">
    <property type="entry name" value="Ribose import ATP-binding protein RbsA"/>
    <property type="match status" value="1"/>
</dbReference>
<dbReference type="SMART" id="SM00382">
    <property type="entry name" value="AAA"/>
    <property type="match status" value="2"/>
</dbReference>
<evidence type="ECO:0000256" key="3">
    <source>
        <dbReference type="ARBA" id="ARBA00022475"/>
    </source>
</evidence>
<accession>A0A8A7K5Z5</accession>
<dbReference type="PROSITE" id="PS00211">
    <property type="entry name" value="ABC_TRANSPORTER_1"/>
    <property type="match status" value="1"/>
</dbReference>
<keyword evidence="7" id="KW-1278">Translocase</keyword>
<evidence type="ECO:0000313" key="10">
    <source>
        <dbReference type="EMBL" id="QTL96590.1"/>
    </source>
</evidence>
<dbReference type="InterPro" id="IPR050107">
    <property type="entry name" value="ABC_carbohydrate_import_ATPase"/>
</dbReference>
<organism evidence="10 11">
    <name type="scientific">Iocasia fonsfrigidae</name>
    <dbReference type="NCBI Taxonomy" id="2682810"/>
    <lineage>
        <taxon>Bacteria</taxon>
        <taxon>Bacillati</taxon>
        <taxon>Bacillota</taxon>
        <taxon>Clostridia</taxon>
        <taxon>Halanaerobiales</taxon>
        <taxon>Halanaerobiaceae</taxon>
        <taxon>Iocasia</taxon>
    </lineage>
</organism>
<dbReference type="RefSeq" id="WP_230868307.1">
    <property type="nucleotide sequence ID" value="NZ_CP046640.1"/>
</dbReference>
<dbReference type="AlphaFoldDB" id="A0A8A7K5Z5"/>
<gene>
    <name evidence="10" type="ORF">GM661_00685</name>
</gene>
<sequence>MDDLVFEMKNITKTFPSVRALEDINFSVLKGEVHCLLGANGAGKSTLIKVLMGVHRPDIGDIILKGKKVNINSPLEANKLGIAAIYQELSLVPELSVYENIFLGNYLKKNNGILDWRKMKEISKVILRELDVELDINKNIAELSRADQQMIEIAKALQKEPEILIMDEPSATLTAEEFKTLLKTIEILCSKGITVIYISHKLEEIFQIGDRFTVLRNGKKITTLPVSDDIGENDIAELMIGDKIESKKYSIECDSNEIIMEVRGVSNGNVSDINFDLYKKEVLGFYGLVGSGRTELMKILFGIDDFDQGTIEIYGKNYKPLGPNGAIKSGVGLVPEKRKDQALVVDRTVWENLIYTSFDNFLSKGILNYKNIRESSKQMVDNIKIKTPSIKQIVKNLSGGNQQKVAIGKWVINGCDILLLDEPTQGIDVGAKEEVYRLIRELTQMGKSIIIVSSELNELLNIAGRIIVMKEGKLVKNFDYQEIDKREIEKTAILGG</sequence>
<keyword evidence="11" id="KW-1185">Reference proteome</keyword>
<dbReference type="InterPro" id="IPR003439">
    <property type="entry name" value="ABC_transporter-like_ATP-bd"/>
</dbReference>
<keyword evidence="6 10" id="KW-0067">ATP-binding</keyword>
<keyword evidence="2" id="KW-0813">Transport</keyword>
<dbReference type="GO" id="GO:0005524">
    <property type="term" value="F:ATP binding"/>
    <property type="evidence" value="ECO:0007669"/>
    <property type="project" value="UniProtKB-KW"/>
</dbReference>
<evidence type="ECO:0000256" key="5">
    <source>
        <dbReference type="ARBA" id="ARBA00022741"/>
    </source>
</evidence>
<dbReference type="PROSITE" id="PS50893">
    <property type="entry name" value="ABC_TRANSPORTER_2"/>
    <property type="match status" value="2"/>
</dbReference>
<proteinExistence type="predicted"/>
<keyword evidence="3" id="KW-1003">Cell membrane</keyword>
<dbReference type="GO" id="GO:0016887">
    <property type="term" value="F:ATP hydrolysis activity"/>
    <property type="evidence" value="ECO:0007669"/>
    <property type="project" value="InterPro"/>
</dbReference>
<dbReference type="CDD" id="cd03216">
    <property type="entry name" value="ABC_Carb_Monos_I"/>
    <property type="match status" value="1"/>
</dbReference>
<evidence type="ECO:0000256" key="1">
    <source>
        <dbReference type="ARBA" id="ARBA00004202"/>
    </source>
</evidence>
<comment type="subcellular location">
    <subcellularLocation>
        <location evidence="1">Cell membrane</location>
        <topology evidence="1">Peripheral membrane protein</topology>
    </subcellularLocation>
</comment>
<dbReference type="Proteomes" id="UP000665020">
    <property type="component" value="Chromosome"/>
</dbReference>
<dbReference type="GO" id="GO:0005886">
    <property type="term" value="C:plasma membrane"/>
    <property type="evidence" value="ECO:0007669"/>
    <property type="project" value="UniProtKB-SubCell"/>
</dbReference>
<dbReference type="PANTHER" id="PTHR43790">
    <property type="entry name" value="CARBOHYDRATE TRANSPORT ATP-BINDING PROTEIN MG119-RELATED"/>
    <property type="match status" value="1"/>
</dbReference>
<feature type="domain" description="ABC transporter" evidence="9">
    <location>
        <begin position="253"/>
        <end position="496"/>
    </location>
</feature>
<name>A0A8A7K5Z5_9FIRM</name>
<keyword evidence="4" id="KW-0677">Repeat</keyword>
<dbReference type="PANTHER" id="PTHR43790:SF9">
    <property type="entry name" value="GALACTOFURANOSE TRANSPORTER ATP-BINDING PROTEIN YTFR"/>
    <property type="match status" value="1"/>
</dbReference>
<dbReference type="SUPFAM" id="SSF52540">
    <property type="entry name" value="P-loop containing nucleoside triphosphate hydrolases"/>
    <property type="match status" value="2"/>
</dbReference>
<dbReference type="InterPro" id="IPR027417">
    <property type="entry name" value="P-loop_NTPase"/>
</dbReference>
<keyword evidence="5" id="KW-0547">Nucleotide-binding</keyword>
<evidence type="ECO:0000256" key="4">
    <source>
        <dbReference type="ARBA" id="ARBA00022737"/>
    </source>
</evidence>
<evidence type="ECO:0000259" key="9">
    <source>
        <dbReference type="PROSITE" id="PS50893"/>
    </source>
</evidence>
<dbReference type="InterPro" id="IPR017871">
    <property type="entry name" value="ABC_transporter-like_CS"/>
</dbReference>
<dbReference type="KEGG" id="ifn:GM661_00685"/>
<feature type="domain" description="ABC transporter" evidence="9">
    <location>
        <begin position="6"/>
        <end position="242"/>
    </location>
</feature>
<dbReference type="InterPro" id="IPR003593">
    <property type="entry name" value="AAA+_ATPase"/>
</dbReference>
<evidence type="ECO:0000256" key="2">
    <source>
        <dbReference type="ARBA" id="ARBA00022448"/>
    </source>
</evidence>
<dbReference type="Gene3D" id="3.40.50.300">
    <property type="entry name" value="P-loop containing nucleotide triphosphate hydrolases"/>
    <property type="match status" value="2"/>
</dbReference>
<keyword evidence="8" id="KW-0472">Membrane</keyword>
<reference evidence="10" key="1">
    <citation type="submission" date="2019-12" db="EMBL/GenBank/DDBJ databases">
        <authorList>
            <person name="zhang j."/>
            <person name="sun C.M."/>
        </authorList>
    </citation>
    <scope>NUCLEOTIDE SEQUENCE</scope>
    <source>
        <strain evidence="10">NS-1</strain>
    </source>
</reference>